<dbReference type="WBParaSite" id="Hba_01469">
    <property type="protein sequence ID" value="Hba_01469"/>
    <property type="gene ID" value="Hba_01469"/>
</dbReference>
<keyword evidence="1" id="KW-1185">Reference proteome</keyword>
<name>A0A1I7W9X6_HETBA</name>
<accession>A0A1I7W9X6</accession>
<sequence>MMNRDQKTVQTLYPNQNQTVSFLLILRSDQMSSFSRFHFIADFFANTIDITNEIPNLSDFVRSKLYYFCMVSVFHIQFVLMRRLKFSMNYNPSKV</sequence>
<dbReference type="AlphaFoldDB" id="A0A1I7W9X6"/>
<dbReference type="Proteomes" id="UP000095283">
    <property type="component" value="Unplaced"/>
</dbReference>
<protein>
    <submittedName>
        <fullName evidence="2">Ovule protein</fullName>
    </submittedName>
</protein>
<evidence type="ECO:0000313" key="1">
    <source>
        <dbReference type="Proteomes" id="UP000095283"/>
    </source>
</evidence>
<proteinExistence type="predicted"/>
<evidence type="ECO:0000313" key="2">
    <source>
        <dbReference type="WBParaSite" id="Hba_01469"/>
    </source>
</evidence>
<reference evidence="2" key="1">
    <citation type="submission" date="2016-11" db="UniProtKB">
        <authorList>
            <consortium name="WormBaseParasite"/>
        </authorList>
    </citation>
    <scope>IDENTIFICATION</scope>
</reference>
<organism evidence="1 2">
    <name type="scientific">Heterorhabditis bacteriophora</name>
    <name type="common">Entomopathogenic nematode worm</name>
    <dbReference type="NCBI Taxonomy" id="37862"/>
    <lineage>
        <taxon>Eukaryota</taxon>
        <taxon>Metazoa</taxon>
        <taxon>Ecdysozoa</taxon>
        <taxon>Nematoda</taxon>
        <taxon>Chromadorea</taxon>
        <taxon>Rhabditida</taxon>
        <taxon>Rhabditina</taxon>
        <taxon>Rhabditomorpha</taxon>
        <taxon>Strongyloidea</taxon>
        <taxon>Heterorhabditidae</taxon>
        <taxon>Heterorhabditis</taxon>
    </lineage>
</organism>